<dbReference type="Pfam" id="PF13482">
    <property type="entry name" value="RNase_H_2"/>
    <property type="match status" value="1"/>
</dbReference>
<comment type="caution">
    <text evidence="2">The sequence shown here is derived from an EMBL/GenBank/DDBJ whole genome shotgun (WGS) entry which is preliminary data.</text>
</comment>
<gene>
    <name evidence="2" type="ORF">DSM101010T_27900</name>
</gene>
<dbReference type="PANTHER" id="PTHR38462">
    <property type="entry name" value="EXONUCLEASE-LIKE PROTEIN"/>
    <property type="match status" value="1"/>
</dbReference>
<keyword evidence="2" id="KW-0540">Nuclease</keyword>
<dbReference type="EMBL" id="BLVO01000013">
    <property type="protein sequence ID" value="GFM34425.1"/>
    <property type="molecule type" value="Genomic_DNA"/>
</dbReference>
<evidence type="ECO:0000259" key="1">
    <source>
        <dbReference type="Pfam" id="PF13482"/>
    </source>
</evidence>
<dbReference type="SUPFAM" id="SSF53098">
    <property type="entry name" value="Ribonuclease H-like"/>
    <property type="match status" value="1"/>
</dbReference>
<organism evidence="2 3">
    <name type="scientific">Desulfovibrio subterraneus</name>
    <dbReference type="NCBI Taxonomy" id="2718620"/>
    <lineage>
        <taxon>Bacteria</taxon>
        <taxon>Pseudomonadati</taxon>
        <taxon>Thermodesulfobacteriota</taxon>
        <taxon>Desulfovibrionia</taxon>
        <taxon>Desulfovibrionales</taxon>
        <taxon>Desulfovibrionaceae</taxon>
        <taxon>Desulfovibrio</taxon>
    </lineage>
</organism>
<dbReference type="GO" id="GO:0004527">
    <property type="term" value="F:exonuclease activity"/>
    <property type="evidence" value="ECO:0007669"/>
    <property type="project" value="UniProtKB-KW"/>
</dbReference>
<reference evidence="2 3" key="1">
    <citation type="submission" date="2020-05" db="EMBL/GenBank/DDBJ databases">
        <title>Draft genome sequence of Desulfovibrio sp. strain HN2T.</title>
        <authorList>
            <person name="Ueno A."/>
            <person name="Tamazawa S."/>
            <person name="Tamamura S."/>
            <person name="Murakami T."/>
            <person name="Kiyama T."/>
            <person name="Inomata H."/>
            <person name="Amano Y."/>
            <person name="Miyakawa K."/>
            <person name="Tamaki H."/>
            <person name="Naganuma T."/>
            <person name="Kaneko K."/>
        </authorList>
    </citation>
    <scope>NUCLEOTIDE SEQUENCE [LARGE SCALE GENOMIC DNA]</scope>
    <source>
        <strain evidence="2 3">HN2</strain>
    </source>
</reference>
<evidence type="ECO:0000313" key="3">
    <source>
        <dbReference type="Proteomes" id="UP000503840"/>
    </source>
</evidence>
<sequence length="280" mass="31360">MLESSFCHLDGVGGASEQRLWDAGVFTWQDALNASSLPVKRPSHEGMCRLLDESRKRLDSRDAAWFGTRMPANQQWRLLPDFMDSVACVDIETTGLSWPQAHITTIALYDGTNVKTYVHGDNLEAFADDIRQYQLLITFNGKCFDVPFIERSFGISLQCGHIDLRYVFKALGISGGLKNVEKVLGIDRGDLSGVDGFLAVLLWRHYRRTGDARALETLLAYNVEDVLNLMPLAIWAYNEHLAATPFATLKRLPEPNVPENPFAASREILYTVTGQMQSFG</sequence>
<dbReference type="Proteomes" id="UP000503840">
    <property type="component" value="Unassembled WGS sequence"/>
</dbReference>
<accession>A0A7J0BMS4</accession>
<dbReference type="GO" id="GO:0003676">
    <property type="term" value="F:nucleic acid binding"/>
    <property type="evidence" value="ECO:0007669"/>
    <property type="project" value="InterPro"/>
</dbReference>
<keyword evidence="3" id="KW-1185">Reference proteome</keyword>
<feature type="domain" description="YprB ribonuclease H-like" evidence="1">
    <location>
        <begin position="88"/>
        <end position="237"/>
    </location>
</feature>
<dbReference type="AlphaFoldDB" id="A0A7J0BMS4"/>
<keyword evidence="2" id="KW-0269">Exonuclease</keyword>
<protein>
    <submittedName>
        <fullName evidence="2">Exonuclease</fullName>
    </submittedName>
</protein>
<dbReference type="InterPro" id="IPR038720">
    <property type="entry name" value="YprB_RNase_H-like_dom"/>
</dbReference>
<dbReference type="InterPro" id="IPR036397">
    <property type="entry name" value="RNaseH_sf"/>
</dbReference>
<dbReference type="PANTHER" id="PTHR38462:SF1">
    <property type="entry name" value="YPRB RIBONUCLEASE H-LIKE DOMAIN-CONTAINING PROTEIN"/>
    <property type="match status" value="1"/>
</dbReference>
<dbReference type="RefSeq" id="WP_174406018.1">
    <property type="nucleotide sequence ID" value="NZ_BLVO01000013.1"/>
</dbReference>
<evidence type="ECO:0000313" key="2">
    <source>
        <dbReference type="EMBL" id="GFM34425.1"/>
    </source>
</evidence>
<dbReference type="Gene3D" id="3.30.420.10">
    <property type="entry name" value="Ribonuclease H-like superfamily/Ribonuclease H"/>
    <property type="match status" value="1"/>
</dbReference>
<dbReference type="InterPro" id="IPR012337">
    <property type="entry name" value="RNaseH-like_sf"/>
</dbReference>
<proteinExistence type="predicted"/>
<keyword evidence="2" id="KW-0378">Hydrolase</keyword>
<name>A0A7J0BMS4_9BACT</name>